<dbReference type="PROSITE" id="PS00671">
    <property type="entry name" value="D_2_HYDROXYACID_DH_3"/>
    <property type="match status" value="1"/>
</dbReference>
<keyword evidence="2" id="KW-0520">NAD</keyword>
<dbReference type="InterPro" id="IPR036291">
    <property type="entry name" value="NAD(P)-bd_dom_sf"/>
</dbReference>
<evidence type="ECO:0000259" key="3">
    <source>
        <dbReference type="Pfam" id="PF02826"/>
    </source>
</evidence>
<dbReference type="EC" id="1.1.1.79" evidence="4"/>
<evidence type="ECO:0000256" key="2">
    <source>
        <dbReference type="ARBA" id="ARBA00023027"/>
    </source>
</evidence>
<accession>A0A645J255</accession>
<organism evidence="4">
    <name type="scientific">bioreactor metagenome</name>
    <dbReference type="NCBI Taxonomy" id="1076179"/>
    <lineage>
        <taxon>unclassified sequences</taxon>
        <taxon>metagenomes</taxon>
        <taxon>ecological metagenomes</taxon>
    </lineage>
</organism>
<feature type="domain" description="D-isomer specific 2-hydroxyacid dehydrogenase NAD-binding" evidence="3">
    <location>
        <begin position="1"/>
        <end position="71"/>
    </location>
</feature>
<keyword evidence="4" id="KW-0670">Pyruvate</keyword>
<dbReference type="InterPro" id="IPR050223">
    <property type="entry name" value="D-isomer_2-hydroxyacid_DH"/>
</dbReference>
<name>A0A645J255_9ZZZZ</name>
<dbReference type="GO" id="GO:0051287">
    <property type="term" value="F:NAD binding"/>
    <property type="evidence" value="ECO:0007669"/>
    <property type="project" value="InterPro"/>
</dbReference>
<gene>
    <name evidence="4" type="primary">ghrB_40</name>
    <name evidence="4" type="ORF">SDC9_205365</name>
</gene>
<comment type="caution">
    <text evidence="4">The sequence shown here is derived from an EMBL/GenBank/DDBJ whole genome shotgun (WGS) entry which is preliminary data.</text>
</comment>
<dbReference type="SUPFAM" id="SSF51735">
    <property type="entry name" value="NAD(P)-binding Rossmann-fold domains"/>
    <property type="match status" value="1"/>
</dbReference>
<dbReference type="GO" id="GO:0005829">
    <property type="term" value="C:cytosol"/>
    <property type="evidence" value="ECO:0007669"/>
    <property type="project" value="TreeGrafter"/>
</dbReference>
<dbReference type="InterPro" id="IPR006140">
    <property type="entry name" value="D-isomer_DH_NAD-bd"/>
</dbReference>
<evidence type="ECO:0000256" key="1">
    <source>
        <dbReference type="ARBA" id="ARBA00023002"/>
    </source>
</evidence>
<dbReference type="InterPro" id="IPR029753">
    <property type="entry name" value="D-isomer_DH_CS"/>
</dbReference>
<dbReference type="PANTHER" id="PTHR10996">
    <property type="entry name" value="2-HYDROXYACID DEHYDROGENASE-RELATED"/>
    <property type="match status" value="1"/>
</dbReference>
<keyword evidence="1 4" id="KW-0560">Oxidoreductase</keyword>
<reference evidence="4" key="1">
    <citation type="submission" date="2019-08" db="EMBL/GenBank/DDBJ databases">
        <authorList>
            <person name="Kucharzyk K."/>
            <person name="Murdoch R.W."/>
            <person name="Higgins S."/>
            <person name="Loffler F."/>
        </authorList>
    </citation>
    <scope>NUCLEOTIDE SEQUENCE</scope>
</reference>
<sequence length="109" mass="11700">MFGHNQFAQMKNTAYFINAARGALVDTDALVNALKSGQIAYAALDVTDPEPLPSSHPLLTLPNILITPHIGSATVETRLAMAMLAADNLIAGLNRRPLPTCVNQSVNYR</sequence>
<dbReference type="GO" id="GO:0016618">
    <property type="term" value="F:hydroxypyruvate reductase [NAD(P)H] activity"/>
    <property type="evidence" value="ECO:0007669"/>
    <property type="project" value="TreeGrafter"/>
</dbReference>
<evidence type="ECO:0000313" key="4">
    <source>
        <dbReference type="EMBL" id="MPN57671.1"/>
    </source>
</evidence>
<dbReference type="Pfam" id="PF02826">
    <property type="entry name" value="2-Hacid_dh_C"/>
    <property type="match status" value="1"/>
</dbReference>
<protein>
    <submittedName>
        <fullName evidence="4">Glyoxylate/hydroxypyruvate reductase B</fullName>
        <ecNumber evidence="4">1.1.1.79</ecNumber>
    </submittedName>
</protein>
<dbReference type="GO" id="GO:0030267">
    <property type="term" value="F:glyoxylate reductase (NADPH) activity"/>
    <property type="evidence" value="ECO:0007669"/>
    <property type="project" value="UniProtKB-EC"/>
</dbReference>
<dbReference type="EMBL" id="VSSQ01129496">
    <property type="protein sequence ID" value="MPN57671.1"/>
    <property type="molecule type" value="Genomic_DNA"/>
</dbReference>
<dbReference type="PANTHER" id="PTHR10996:SF178">
    <property type="entry name" value="2-HYDROXYACID DEHYDROGENASE YGL185C-RELATED"/>
    <property type="match status" value="1"/>
</dbReference>
<dbReference type="Gene3D" id="3.40.50.720">
    <property type="entry name" value="NAD(P)-binding Rossmann-like Domain"/>
    <property type="match status" value="2"/>
</dbReference>
<proteinExistence type="predicted"/>
<dbReference type="AlphaFoldDB" id="A0A645J255"/>